<reference evidence="2 3" key="1">
    <citation type="submission" date="2019-10" db="EMBL/GenBank/DDBJ databases">
        <title>Whole genome shotgun sequence of Acrocarpospora macrocephala NBRC 16266.</title>
        <authorList>
            <person name="Ichikawa N."/>
            <person name="Kimura A."/>
            <person name="Kitahashi Y."/>
            <person name="Komaki H."/>
            <person name="Oguchi A."/>
        </authorList>
    </citation>
    <scope>NUCLEOTIDE SEQUENCE [LARGE SCALE GENOMIC DNA]</scope>
    <source>
        <strain evidence="2 3">NBRC 16266</strain>
    </source>
</reference>
<name>A0A5M3WZT1_9ACTN</name>
<dbReference type="EMBL" id="BLAE01000052">
    <property type="protein sequence ID" value="GES13936.1"/>
    <property type="molecule type" value="Genomic_DNA"/>
</dbReference>
<proteinExistence type="predicted"/>
<gene>
    <name evidence="2" type="ORF">Amac_075330</name>
</gene>
<dbReference type="RefSeq" id="WP_155359149.1">
    <property type="nucleotide sequence ID" value="NZ_BAAAHL010000054.1"/>
</dbReference>
<protein>
    <submittedName>
        <fullName evidence="2">Uncharacterized protein</fullName>
    </submittedName>
</protein>
<evidence type="ECO:0000313" key="3">
    <source>
        <dbReference type="Proteomes" id="UP000331127"/>
    </source>
</evidence>
<organism evidence="2 3">
    <name type="scientific">Acrocarpospora macrocephala</name>
    <dbReference type="NCBI Taxonomy" id="150177"/>
    <lineage>
        <taxon>Bacteria</taxon>
        <taxon>Bacillati</taxon>
        <taxon>Actinomycetota</taxon>
        <taxon>Actinomycetes</taxon>
        <taxon>Streptosporangiales</taxon>
        <taxon>Streptosporangiaceae</taxon>
        <taxon>Acrocarpospora</taxon>
    </lineage>
</organism>
<comment type="caution">
    <text evidence="2">The sequence shown here is derived from an EMBL/GenBank/DDBJ whole genome shotgun (WGS) entry which is preliminary data.</text>
</comment>
<feature type="compositionally biased region" description="Acidic residues" evidence="1">
    <location>
        <begin position="469"/>
        <end position="478"/>
    </location>
</feature>
<dbReference type="AlphaFoldDB" id="A0A5M3WZT1"/>
<evidence type="ECO:0000313" key="2">
    <source>
        <dbReference type="EMBL" id="GES13936.1"/>
    </source>
</evidence>
<dbReference type="Proteomes" id="UP000331127">
    <property type="component" value="Unassembled WGS sequence"/>
</dbReference>
<feature type="region of interest" description="Disordered" evidence="1">
    <location>
        <begin position="446"/>
        <end position="478"/>
    </location>
</feature>
<accession>A0A5M3WZT1</accession>
<keyword evidence="3" id="KW-1185">Reference proteome</keyword>
<sequence>MSLLRSFLTVRAVRDGRAQPAATVRHAHLSAEPLVFIPLRMAGEAAAPLAAMLGTDRAAPRLLVIANPRNRDQRFAFMAELAELVVPYIQKYAAQVEISDTKSAYERCLDAPQILVPNPGGIAFTRLIGRSTRFRATEGPHAVPPPVPLLGRWLTFLHERAEFAGSAMLLAMTDVLAEHWVTGLSAAENGNLAAQLAWIDPPEGMTGPQAALLAEDPLRSPPAGPDTDPDFDRHVLQPLIDRSAAQARLHEALRGQLEPTWNLMWRAVDLLRGVPAAESAAGRWERDRAALARQSASIAEGGPPPGRWDSAVAAARRLSALEGARQSYEASKAFDDPLVMADHRAEGAAFAGKVIAVDADRKIIPPGKKRMVARPLVNIQTSDPVRLPPGRKLLSAARPKQGTVLMSVDADIVTLQINSGMTKDATLPAPGEIVCYTELDPAGARRPALPDVAETPWTHGGPPPAYVPTDEDAQEAWS</sequence>
<dbReference type="OrthoDB" id="140186at2"/>
<evidence type="ECO:0000256" key="1">
    <source>
        <dbReference type="SAM" id="MobiDB-lite"/>
    </source>
</evidence>